<keyword evidence="1" id="KW-0175">Coiled coil</keyword>
<organism evidence="3 4">
    <name type="scientific">Bacillus timonensis</name>
    <dbReference type="NCBI Taxonomy" id="1033734"/>
    <lineage>
        <taxon>Bacteria</taxon>
        <taxon>Bacillati</taxon>
        <taxon>Bacillota</taxon>
        <taxon>Bacilli</taxon>
        <taxon>Bacillales</taxon>
        <taxon>Bacillaceae</taxon>
        <taxon>Bacillus</taxon>
    </lineage>
</organism>
<evidence type="ECO:0000256" key="1">
    <source>
        <dbReference type="SAM" id="Coils"/>
    </source>
</evidence>
<dbReference type="RefSeq" id="WP_136379231.1">
    <property type="nucleotide sequence ID" value="NZ_SLUB01000011.1"/>
</dbReference>
<dbReference type="Pfam" id="PF10088">
    <property type="entry name" value="DUF2326"/>
    <property type="match status" value="1"/>
</dbReference>
<keyword evidence="4" id="KW-1185">Reference proteome</keyword>
<reference evidence="3 4" key="1">
    <citation type="journal article" date="2019" name="Indoor Air">
        <title>Impacts of indoor surface finishes on bacterial viability.</title>
        <authorList>
            <person name="Hu J."/>
            <person name="Maamar S.B."/>
            <person name="Glawe A.J."/>
            <person name="Gottel N."/>
            <person name="Gilbert J.A."/>
            <person name="Hartmann E.M."/>
        </authorList>
    </citation>
    <scope>NUCLEOTIDE SEQUENCE [LARGE SCALE GENOMIC DNA]</scope>
    <source>
        <strain evidence="3 4">AF060A6</strain>
    </source>
</reference>
<feature type="coiled-coil region" evidence="1">
    <location>
        <begin position="334"/>
        <end position="361"/>
    </location>
</feature>
<name>A0A4S3PW20_9BACI</name>
<evidence type="ECO:0000313" key="4">
    <source>
        <dbReference type="Proteomes" id="UP000306477"/>
    </source>
</evidence>
<gene>
    <name evidence="3" type="ORF">E1I69_08770</name>
</gene>
<dbReference type="InterPro" id="IPR027417">
    <property type="entry name" value="P-loop_NTPase"/>
</dbReference>
<protein>
    <submittedName>
        <fullName evidence="3">DUF2326 domain-containing protein</fullName>
    </submittedName>
</protein>
<dbReference type="AlphaFoldDB" id="A0A4S3PW20"/>
<feature type="domain" description="DUF2326" evidence="2">
    <location>
        <begin position="443"/>
        <end position="582"/>
    </location>
</feature>
<dbReference type="InterPro" id="IPR018760">
    <property type="entry name" value="DUF2326"/>
</dbReference>
<accession>A0A4S3PW20</accession>
<proteinExistence type="predicted"/>
<dbReference type="OrthoDB" id="2904091at2"/>
<comment type="caution">
    <text evidence="3">The sequence shown here is derived from an EMBL/GenBank/DDBJ whole genome shotgun (WGS) entry which is preliminary data.</text>
</comment>
<dbReference type="Proteomes" id="UP000306477">
    <property type="component" value="Unassembled WGS sequence"/>
</dbReference>
<dbReference type="Gene3D" id="3.40.50.300">
    <property type="entry name" value="P-loop containing nucleotide triphosphate hydrolases"/>
    <property type="match status" value="1"/>
</dbReference>
<dbReference type="EMBL" id="SLUB01000011">
    <property type="protein sequence ID" value="THE13182.1"/>
    <property type="molecule type" value="Genomic_DNA"/>
</dbReference>
<evidence type="ECO:0000313" key="3">
    <source>
        <dbReference type="EMBL" id="THE13182.1"/>
    </source>
</evidence>
<sequence length="585" mass="69248">MILKRLLIYSYQSKEILKEYIFNQCGLNVILGEKKEDGKETNGVGKTTMVEAMNFLLGGSCPDDFIGKPTLTEKDIFLVLEVFSDNQNIYLGRLINQPEKGYYLNAAAFSYDLSDWIDKEDSDFKKYINNVLLGLTPDEPTFSALREYIIRDEKEGFTNIGLPNRNAMNEAMYLAFLFNLPYDFEKEIVKYKKQQKEFNQKLSIIKSLKSEISDLKLREKKLTKEIKELDDIIEQIKITKKFEKDAEEYQVYKSQYNELQNLLFELKHVKKQYQNNINDLEAKLEEIKRINDIQPFYEQLIGFFPDKVKKNQDDIFQFYNFMVDSRGRYFNHKINEIDYEIKQKQKKLEELSIKLQNYTQSFKNTDLITDITKVTNDKSLKYEELAQIRVKINMYQEKTDVTADINRVKQEILKQIDIKLDIFKTYENSVKEFKELFNSLVLEVYDENGILDIELNNNTGINDTTGRIKINCRIDDEKSHGRLHMKINMFDLTWFIDGLNKRDNITFLIHDGSFSKPDRFAKYRLIKYVDKLLKEISKGQYFITINVDELEEAAITELYENKSVIAKLMRTEDNKERFFGFRYTS</sequence>
<feature type="coiled-coil region" evidence="1">
    <location>
        <begin position="205"/>
        <end position="290"/>
    </location>
</feature>
<evidence type="ECO:0000259" key="2">
    <source>
        <dbReference type="Pfam" id="PF10088"/>
    </source>
</evidence>